<dbReference type="InterPro" id="IPR017871">
    <property type="entry name" value="ABC_transporter-like_CS"/>
</dbReference>
<comment type="similarity">
    <text evidence="1">Belongs to the ABC transporter superfamily.</text>
</comment>
<dbReference type="GO" id="GO:0022857">
    <property type="term" value="F:transmembrane transporter activity"/>
    <property type="evidence" value="ECO:0007669"/>
    <property type="project" value="TreeGrafter"/>
</dbReference>
<dbReference type="InterPro" id="IPR003593">
    <property type="entry name" value="AAA+_ATPase"/>
</dbReference>
<dbReference type="GO" id="GO:0016887">
    <property type="term" value="F:ATP hydrolysis activity"/>
    <property type="evidence" value="ECO:0007669"/>
    <property type="project" value="InterPro"/>
</dbReference>
<evidence type="ECO:0000259" key="4">
    <source>
        <dbReference type="PROSITE" id="PS50893"/>
    </source>
</evidence>
<evidence type="ECO:0000256" key="3">
    <source>
        <dbReference type="ARBA" id="ARBA00022840"/>
    </source>
</evidence>
<evidence type="ECO:0000256" key="2">
    <source>
        <dbReference type="ARBA" id="ARBA00022741"/>
    </source>
</evidence>
<accession>A0A964T809</accession>
<feature type="domain" description="ABC transporter" evidence="4">
    <location>
        <begin position="22"/>
        <end position="248"/>
    </location>
</feature>
<dbReference type="Pfam" id="PF00005">
    <property type="entry name" value="ABC_tran"/>
    <property type="match status" value="1"/>
</dbReference>
<dbReference type="SUPFAM" id="SSF52540">
    <property type="entry name" value="P-loop containing nucleoside triphosphate hydrolases"/>
    <property type="match status" value="1"/>
</dbReference>
<evidence type="ECO:0000256" key="1">
    <source>
        <dbReference type="ARBA" id="ARBA00005417"/>
    </source>
</evidence>
<dbReference type="InterPro" id="IPR003439">
    <property type="entry name" value="ABC_transporter-like_ATP-bd"/>
</dbReference>
<dbReference type="PROSITE" id="PS50893">
    <property type="entry name" value="ABC_TRANSPORTER_2"/>
    <property type="match status" value="1"/>
</dbReference>
<organism evidence="5 6">
    <name type="scientific">Propylenella binzhouense</name>
    <dbReference type="NCBI Taxonomy" id="2555902"/>
    <lineage>
        <taxon>Bacteria</taxon>
        <taxon>Pseudomonadati</taxon>
        <taxon>Pseudomonadota</taxon>
        <taxon>Alphaproteobacteria</taxon>
        <taxon>Hyphomicrobiales</taxon>
        <taxon>Propylenellaceae</taxon>
        <taxon>Propylenella</taxon>
    </lineage>
</organism>
<dbReference type="SMART" id="SM00382">
    <property type="entry name" value="AAA"/>
    <property type="match status" value="1"/>
</dbReference>
<protein>
    <submittedName>
        <fullName evidence="5">ATP-binding cassette domain-containing protein</fullName>
    </submittedName>
</protein>
<name>A0A964T809_9HYPH</name>
<keyword evidence="2" id="KW-0547">Nucleotide-binding</keyword>
<dbReference type="Gene3D" id="3.40.50.300">
    <property type="entry name" value="P-loop containing nucleotide triphosphate hydrolases"/>
    <property type="match status" value="1"/>
</dbReference>
<comment type="caution">
    <text evidence="5">The sequence shown here is derived from an EMBL/GenBank/DDBJ whole genome shotgun (WGS) entry which is preliminary data.</text>
</comment>
<dbReference type="RefSeq" id="WP_161141394.1">
    <property type="nucleotide sequence ID" value="NZ_SPKJ01000058.1"/>
</dbReference>
<dbReference type="Proteomes" id="UP000773614">
    <property type="component" value="Unassembled WGS sequence"/>
</dbReference>
<dbReference type="PANTHER" id="PTHR24220">
    <property type="entry name" value="IMPORT ATP-BINDING PROTEIN"/>
    <property type="match status" value="1"/>
</dbReference>
<dbReference type="EMBL" id="SPKJ01000058">
    <property type="protein sequence ID" value="MYZ49047.1"/>
    <property type="molecule type" value="Genomic_DNA"/>
</dbReference>
<dbReference type="GO" id="GO:0005524">
    <property type="term" value="F:ATP binding"/>
    <property type="evidence" value="ECO:0007669"/>
    <property type="project" value="UniProtKB-KW"/>
</dbReference>
<dbReference type="AlphaFoldDB" id="A0A964T809"/>
<dbReference type="InterPro" id="IPR015854">
    <property type="entry name" value="ABC_transpr_LolD-like"/>
</dbReference>
<dbReference type="PROSITE" id="PS00211">
    <property type="entry name" value="ABC_TRANSPORTER_1"/>
    <property type="match status" value="1"/>
</dbReference>
<keyword evidence="3 5" id="KW-0067">ATP-binding</keyword>
<sequence length="254" mass="26826">MHEAAALPVSRRAEAEGAVRPLEGLGLRVERAGRVLLDIPELRMSGSEITALMGFNGSGKSLLLRVLAGLVQPDAGTVLWAGRPPGRERARRLGFVFQKPVLLRRSAAANIRYALKVAGFPRAEIAGRTEAALASAGLQGLAGSPARVLSGGEQQRLAVARALALEPEVLFLDEPTASLDPGSTLAIEALVAGARGRGTKIVLVTHDAGQARRLAQEILFLQQGRLVERASAGQFFTGPQSEAARAFLEGRIHI</sequence>
<proteinExistence type="inferred from homology"/>
<dbReference type="GO" id="GO:0005886">
    <property type="term" value="C:plasma membrane"/>
    <property type="evidence" value="ECO:0007669"/>
    <property type="project" value="TreeGrafter"/>
</dbReference>
<evidence type="ECO:0000313" key="5">
    <source>
        <dbReference type="EMBL" id="MYZ49047.1"/>
    </source>
</evidence>
<keyword evidence="6" id="KW-1185">Reference proteome</keyword>
<dbReference type="InterPro" id="IPR027417">
    <property type="entry name" value="P-loop_NTPase"/>
</dbReference>
<reference evidence="5" key="1">
    <citation type="submission" date="2019-03" db="EMBL/GenBank/DDBJ databases">
        <title>Afifella sp. nov., isolated from activated sludge.</title>
        <authorList>
            <person name="Li Q."/>
            <person name="Liu Y."/>
        </authorList>
    </citation>
    <scope>NUCLEOTIDE SEQUENCE</scope>
    <source>
        <strain evidence="5">L72</strain>
    </source>
</reference>
<gene>
    <name evidence="5" type="ORF">E4O86_15125</name>
</gene>
<dbReference type="OrthoDB" id="9802264at2"/>
<dbReference type="PANTHER" id="PTHR24220:SF684">
    <property type="entry name" value="FE(3+) IONS IMPORT ATP-BINDING PROTEIN FBPC"/>
    <property type="match status" value="1"/>
</dbReference>
<evidence type="ECO:0000313" key="6">
    <source>
        <dbReference type="Proteomes" id="UP000773614"/>
    </source>
</evidence>